<reference evidence="3 6" key="2">
    <citation type="submission" date="2019-10" db="EMBL/GenBank/DDBJ databases">
        <title>Muricauda olearia CL-SS4 JCM15563 genome.</title>
        <authorList>
            <person name="Liu L."/>
        </authorList>
    </citation>
    <scope>NUCLEOTIDE SEQUENCE [LARGE SCALE GENOMIC DNA]</scope>
    <source>
        <strain evidence="3 6">CL-SS4</strain>
    </source>
</reference>
<dbReference type="Proteomes" id="UP000290261">
    <property type="component" value="Unassembled WGS sequence"/>
</dbReference>
<evidence type="ECO:0000259" key="2">
    <source>
        <dbReference type="Pfam" id="PF09851"/>
    </source>
</evidence>
<evidence type="ECO:0000313" key="6">
    <source>
        <dbReference type="Proteomes" id="UP000429785"/>
    </source>
</evidence>
<evidence type="ECO:0000313" key="5">
    <source>
        <dbReference type="Proteomes" id="UP000290261"/>
    </source>
</evidence>
<dbReference type="RefSeq" id="WP_129653153.1">
    <property type="nucleotide sequence ID" value="NZ_ML142907.1"/>
</dbReference>
<dbReference type="OrthoDB" id="5421551at2"/>
<evidence type="ECO:0000256" key="1">
    <source>
        <dbReference type="SAM" id="Phobius"/>
    </source>
</evidence>
<dbReference type="InterPro" id="IPR018649">
    <property type="entry name" value="SHOCT"/>
</dbReference>
<evidence type="ECO:0000313" key="3">
    <source>
        <dbReference type="EMBL" id="KAB7531490.1"/>
    </source>
</evidence>
<sequence>MYYNSYHFLGMHFIWWFVWGILLFWIFAIPYKIPGQRTKKDTPSDILKKRFASGEINKEEYQETKKILEG</sequence>
<feature type="domain" description="SHOCT" evidence="2">
    <location>
        <begin position="46"/>
        <end position="68"/>
    </location>
</feature>
<feature type="transmembrane region" description="Helical" evidence="1">
    <location>
        <begin position="12"/>
        <end position="31"/>
    </location>
</feature>
<accession>A0A444VRZ5</accession>
<dbReference type="Proteomes" id="UP000429785">
    <property type="component" value="Unassembled WGS sequence"/>
</dbReference>
<protein>
    <submittedName>
        <fullName evidence="4">Membrane protein</fullName>
    </submittedName>
    <submittedName>
        <fullName evidence="3">SHOCT domain-containing protein</fullName>
    </submittedName>
</protein>
<comment type="caution">
    <text evidence="4">The sequence shown here is derived from an EMBL/GenBank/DDBJ whole genome shotgun (WGS) entry which is preliminary data.</text>
</comment>
<organism evidence="4 5">
    <name type="scientific">Flagellimonas olearia</name>
    <dbReference type="NCBI Taxonomy" id="552546"/>
    <lineage>
        <taxon>Bacteria</taxon>
        <taxon>Pseudomonadati</taxon>
        <taxon>Bacteroidota</taxon>
        <taxon>Flavobacteriia</taxon>
        <taxon>Flavobacteriales</taxon>
        <taxon>Flavobacteriaceae</taxon>
        <taxon>Flagellimonas</taxon>
    </lineage>
</organism>
<evidence type="ECO:0000313" key="4">
    <source>
        <dbReference type="EMBL" id="RYC53486.1"/>
    </source>
</evidence>
<keyword evidence="1" id="KW-1133">Transmembrane helix</keyword>
<proteinExistence type="predicted"/>
<dbReference type="Pfam" id="PF09851">
    <property type="entry name" value="SHOCT"/>
    <property type="match status" value="1"/>
</dbReference>
<name>A0A444VRZ5_9FLAO</name>
<keyword evidence="1" id="KW-0472">Membrane</keyword>
<dbReference type="EMBL" id="JJMP01000001">
    <property type="protein sequence ID" value="RYC53486.1"/>
    <property type="molecule type" value="Genomic_DNA"/>
</dbReference>
<keyword evidence="5" id="KW-1185">Reference proteome</keyword>
<reference evidence="4 5" key="1">
    <citation type="submission" date="2014-04" db="EMBL/GenBank/DDBJ databases">
        <title>Whole genome of Muricauda olearia.</title>
        <authorList>
            <person name="Zhang X.-H."/>
            <person name="Tang K."/>
        </authorList>
    </citation>
    <scope>NUCLEOTIDE SEQUENCE [LARGE SCALE GENOMIC DNA]</scope>
    <source>
        <strain evidence="4 5">Th120</strain>
    </source>
</reference>
<dbReference type="AlphaFoldDB" id="A0A444VRZ5"/>
<keyword evidence="1" id="KW-0812">Transmembrane</keyword>
<gene>
    <name evidence="4" type="ORF">DN53_04560</name>
    <name evidence="3" type="ORF">F8C76_08355</name>
</gene>
<dbReference type="EMBL" id="WELG01000001">
    <property type="protein sequence ID" value="KAB7531490.1"/>
    <property type="molecule type" value="Genomic_DNA"/>
</dbReference>